<protein>
    <submittedName>
        <fullName evidence="1">Unannotated protein</fullName>
    </submittedName>
</protein>
<accession>A0A6J5ZXH1</accession>
<evidence type="ECO:0000313" key="1">
    <source>
        <dbReference type="EMBL" id="CAB4346248.1"/>
    </source>
</evidence>
<organism evidence="1">
    <name type="scientific">freshwater metagenome</name>
    <dbReference type="NCBI Taxonomy" id="449393"/>
    <lineage>
        <taxon>unclassified sequences</taxon>
        <taxon>metagenomes</taxon>
        <taxon>ecological metagenomes</taxon>
    </lineage>
</organism>
<dbReference type="AlphaFoldDB" id="A0A6J5ZXH1"/>
<proteinExistence type="predicted"/>
<reference evidence="1" key="1">
    <citation type="submission" date="2020-05" db="EMBL/GenBank/DDBJ databases">
        <authorList>
            <person name="Chiriac C."/>
            <person name="Salcher M."/>
            <person name="Ghai R."/>
            <person name="Kavagutti S V."/>
        </authorList>
    </citation>
    <scope>NUCLEOTIDE SEQUENCE</scope>
</reference>
<sequence>MKKVIIQHNFRTGLGDMVSDMSEYMTISSKLKEIGYEIHLIFCLNSNRFVKENIFYKIFDEETCGFFSSVVETFVPIYGLEYEGTKYHYSSHDPQEPGRHRWDLFISELPPNEIKKVRFSATEIKSLNKTLPPITPKFNKTIIDKVYKFEENVNFNDSIFLHIRLIDSEVNNERHLKICESISSYITNIKELIYLGTNNTFIYNYFKSNDKVVLYDFKTLEYLDNDVNRIDNYVGENVLIERLYDIITEMVLIKNVNKIYHYSDISWVSNFYFYGLSQRNGDIEINDIKEIIDNT</sequence>
<gene>
    <name evidence="1" type="ORF">UFOPK3547_01298</name>
</gene>
<dbReference type="EMBL" id="CAESAN010000119">
    <property type="protein sequence ID" value="CAB4346248.1"/>
    <property type="molecule type" value="Genomic_DNA"/>
</dbReference>
<name>A0A6J5ZXH1_9ZZZZ</name>